<comment type="caution">
    <text evidence="1">The sequence shown here is derived from an EMBL/GenBank/DDBJ whole genome shotgun (WGS) entry which is preliminary data.</text>
</comment>
<accession>A0A538TAV1</accession>
<evidence type="ECO:0000313" key="2">
    <source>
        <dbReference type="Proteomes" id="UP000317716"/>
    </source>
</evidence>
<proteinExistence type="predicted"/>
<dbReference type="EMBL" id="VBOS01000012">
    <property type="protein sequence ID" value="TMQ60762.1"/>
    <property type="molecule type" value="Genomic_DNA"/>
</dbReference>
<name>A0A538TAV1_UNCEI</name>
<reference evidence="1 2" key="1">
    <citation type="journal article" date="2019" name="Nat. Microbiol.">
        <title>Mediterranean grassland soil C-N compound turnover is dependent on rainfall and depth, and is mediated by genomically divergent microorganisms.</title>
        <authorList>
            <person name="Diamond S."/>
            <person name="Andeer P.F."/>
            <person name="Li Z."/>
            <person name="Crits-Christoph A."/>
            <person name="Burstein D."/>
            <person name="Anantharaman K."/>
            <person name="Lane K.R."/>
            <person name="Thomas B.C."/>
            <person name="Pan C."/>
            <person name="Northen T.R."/>
            <person name="Banfield J.F."/>
        </authorList>
    </citation>
    <scope>NUCLEOTIDE SEQUENCE [LARGE SCALE GENOMIC DNA]</scope>
    <source>
        <strain evidence="1">WS_2</strain>
    </source>
</reference>
<sequence length="87" mass="10324">MIDPEWALYHLQRALWDPVEPRLTGSLRPELQFRVNGEVYRFSSERTLRLFMRTPTHWCGLVRDPVTGRKFMPTSRSPEAYWIGGPY</sequence>
<organism evidence="1 2">
    <name type="scientific">Eiseniibacteriota bacterium</name>
    <dbReference type="NCBI Taxonomy" id="2212470"/>
    <lineage>
        <taxon>Bacteria</taxon>
        <taxon>Candidatus Eiseniibacteriota</taxon>
    </lineage>
</organism>
<gene>
    <name evidence="1" type="ORF">E6K72_00375</name>
</gene>
<dbReference type="AlphaFoldDB" id="A0A538TAV1"/>
<protein>
    <submittedName>
        <fullName evidence="1">Uncharacterized protein</fullName>
    </submittedName>
</protein>
<dbReference type="Proteomes" id="UP000317716">
    <property type="component" value="Unassembled WGS sequence"/>
</dbReference>
<evidence type="ECO:0000313" key="1">
    <source>
        <dbReference type="EMBL" id="TMQ60762.1"/>
    </source>
</evidence>